<proteinExistence type="predicted"/>
<comment type="caution">
    <text evidence="3">The sequence shown here is derived from an EMBL/GenBank/DDBJ whole genome shotgun (WGS) entry which is preliminary data.</text>
</comment>
<dbReference type="Pfam" id="PF18962">
    <property type="entry name" value="Por_Secre_tail"/>
    <property type="match status" value="1"/>
</dbReference>
<name>A0ABY2DMG3_9FLAO</name>
<evidence type="ECO:0000259" key="2">
    <source>
        <dbReference type="Pfam" id="PF18962"/>
    </source>
</evidence>
<keyword evidence="4" id="KW-1185">Reference proteome</keyword>
<dbReference type="Pfam" id="PF13573">
    <property type="entry name" value="SprB"/>
    <property type="match status" value="1"/>
</dbReference>
<organism evidence="3 4">
    <name type="scientific">Flavobacterium ranwuense</name>
    <dbReference type="NCBI Taxonomy" id="2541725"/>
    <lineage>
        <taxon>Bacteria</taxon>
        <taxon>Pseudomonadati</taxon>
        <taxon>Bacteroidota</taxon>
        <taxon>Flavobacteriia</taxon>
        <taxon>Flavobacteriales</taxon>
        <taxon>Flavobacteriaceae</taxon>
        <taxon>Flavobacterium</taxon>
    </lineage>
</organism>
<protein>
    <submittedName>
        <fullName evidence="3">T9SS type A sorting domain-containing protein</fullName>
    </submittedName>
</protein>
<dbReference type="InterPro" id="IPR025667">
    <property type="entry name" value="SprB_repeat"/>
</dbReference>
<dbReference type="EMBL" id="SMLH01000015">
    <property type="protein sequence ID" value="TDE26801.1"/>
    <property type="molecule type" value="Genomic_DNA"/>
</dbReference>
<evidence type="ECO:0000313" key="4">
    <source>
        <dbReference type="Proteomes" id="UP000294685"/>
    </source>
</evidence>
<reference evidence="3 4" key="1">
    <citation type="submission" date="2019-03" db="EMBL/GenBank/DDBJ databases">
        <title>Novel species of Flavobacterium.</title>
        <authorList>
            <person name="Liu Q."/>
            <person name="Xin Y.-H."/>
        </authorList>
    </citation>
    <scope>NUCLEOTIDE SEQUENCE [LARGE SCALE GENOMIC DNA]</scope>
    <source>
        <strain evidence="3 4">LB2P22</strain>
    </source>
</reference>
<feature type="domain" description="Secretion system C-terminal sorting" evidence="2">
    <location>
        <begin position="584"/>
        <end position="660"/>
    </location>
</feature>
<sequence length="663" mass="68694">MKNTTLQQFFEALSSKIICCFLSKNKISTLSSLKFKGRTLIDSRDVLGKITRVSLLSILCFFGFSTIVAQTTPTLPPQERCTSNDLEIVGARIITPACFECTSGTALFPLELSINNKTSSFRPTFAFWGTLEVTNGTVVTETYISGCNDVTGLPKNKITSVTFQDISYTCGTTLRLKNLYLAWTDASNVVNQTSGNSCTNLTTKLDSKGVLDISPKCGTPEPVDIQTPLVASDAHANVSCYGGSNGTVTLTFSGGIPPYSVSFNGGVFTTPENSPKTYSGLSAGSYTWTVKDSRSPTACMKSGSETIGGPLVGLALGACTKTDVSCSGGDGSVTAGAVSNAVGTVSYSWKNSSNAVVGTTSSVSTLAAGTYTLTVSDGCSSRTCSVTIGAPPAISTPAATVTQPTCSTATGTVTVTSLVSGITYTLTQAGILKYTAVSGVFSLVIPGTYALVATNGICSATGSIAVNSQPVTPSAPSLKITQPSLCGPATGSIEVCNPIIGYTYKLNGANPGVMAVANVPVIFSNLAAGSNPSVTATSPANCTSSPANCSSATATCAAPSQAAKTTEAVAPIETKTETAGFTTYPVPFKDQLTIRYDFDYKSDVKIEVFDSQGISVLSKSDTNSYLNKEVTLDLKLNRGRDQVYVVKVTTNRGSSIKKVISSE</sequence>
<dbReference type="InterPro" id="IPR026444">
    <property type="entry name" value="Secre_tail"/>
</dbReference>
<evidence type="ECO:0000313" key="3">
    <source>
        <dbReference type="EMBL" id="TDE26801.1"/>
    </source>
</evidence>
<dbReference type="RefSeq" id="WP_132072659.1">
    <property type="nucleotide sequence ID" value="NZ_SMLH01000015.1"/>
</dbReference>
<evidence type="ECO:0000256" key="1">
    <source>
        <dbReference type="ARBA" id="ARBA00022729"/>
    </source>
</evidence>
<accession>A0ABY2DMG3</accession>
<dbReference type="Proteomes" id="UP000294685">
    <property type="component" value="Unassembled WGS sequence"/>
</dbReference>
<keyword evidence="1" id="KW-0732">Signal</keyword>
<gene>
    <name evidence="3" type="ORF">E0I61_16155</name>
</gene>
<dbReference type="NCBIfam" id="TIGR04183">
    <property type="entry name" value="Por_Secre_tail"/>
    <property type="match status" value="1"/>
</dbReference>